<gene>
    <name evidence="19" type="ORF">Ccrd_013030</name>
</gene>
<evidence type="ECO:0000256" key="11">
    <source>
        <dbReference type="ARBA" id="ARBA00022989"/>
    </source>
</evidence>
<dbReference type="FunFam" id="3.30.40.10:FF:000187">
    <property type="entry name" value="E3 ubiquitin-protein ligase ATL6"/>
    <property type="match status" value="1"/>
</dbReference>
<evidence type="ECO:0000259" key="18">
    <source>
        <dbReference type="PROSITE" id="PS50089"/>
    </source>
</evidence>
<sequence length="336" mass="37227">MNGSSISILRQLFIVLPALLFPRAAAQSIRGSSSTSAYPYEIGGNVSAPVKIILSVLIFGMFLIAFFSLYIRKCIEDSAIESRRPILIANNHRARLKFPCGLDRSVVDSFPVFLYSDVKVLKIGNGALECAVCISEFDDDERLRFLPKCHHVFHPDCIDAWLASHTTCPVCRDDLTTANLNDNSESNDESTHSQINDSTSENGSQNHSIIHVEEERAAPKFPRSHSTGHSLILPGENCDRYTLRFPEEVRKQIVTLKRAKSCGCGVDLPADGSSRRGWRLQSDGSRGGRRWNPDRLCGRSDLWNMRVTRMPAFIAKSDSAGKMDPAQSSSSNTLPV</sequence>
<dbReference type="GO" id="GO:0008270">
    <property type="term" value="F:zinc ion binding"/>
    <property type="evidence" value="ECO:0007669"/>
    <property type="project" value="UniProtKB-KW"/>
</dbReference>
<evidence type="ECO:0000256" key="17">
    <source>
        <dbReference type="SAM" id="SignalP"/>
    </source>
</evidence>
<comment type="caution">
    <text evidence="19">The sequence shown here is derived from an EMBL/GenBank/DDBJ whole genome shotgun (WGS) entry which is preliminary data.</text>
</comment>
<feature type="transmembrane region" description="Helical" evidence="16">
    <location>
        <begin position="50"/>
        <end position="71"/>
    </location>
</feature>
<dbReference type="InterPro" id="IPR053238">
    <property type="entry name" value="RING-H2_zinc_finger"/>
</dbReference>
<dbReference type="EC" id="2.3.2.27" evidence="4"/>
<feature type="signal peptide" evidence="17">
    <location>
        <begin position="1"/>
        <end position="26"/>
    </location>
</feature>
<evidence type="ECO:0000256" key="10">
    <source>
        <dbReference type="ARBA" id="ARBA00022833"/>
    </source>
</evidence>
<dbReference type="Gramene" id="KVI08596">
    <property type="protein sequence ID" value="KVI08596"/>
    <property type="gene ID" value="Ccrd_013030"/>
</dbReference>
<organism evidence="19 20">
    <name type="scientific">Cynara cardunculus var. scolymus</name>
    <name type="common">Globe artichoke</name>
    <name type="synonym">Cynara scolymus</name>
    <dbReference type="NCBI Taxonomy" id="59895"/>
    <lineage>
        <taxon>Eukaryota</taxon>
        <taxon>Viridiplantae</taxon>
        <taxon>Streptophyta</taxon>
        <taxon>Embryophyta</taxon>
        <taxon>Tracheophyta</taxon>
        <taxon>Spermatophyta</taxon>
        <taxon>Magnoliopsida</taxon>
        <taxon>eudicotyledons</taxon>
        <taxon>Gunneridae</taxon>
        <taxon>Pentapetalae</taxon>
        <taxon>asterids</taxon>
        <taxon>campanulids</taxon>
        <taxon>Asterales</taxon>
        <taxon>Asteraceae</taxon>
        <taxon>Carduoideae</taxon>
        <taxon>Cardueae</taxon>
        <taxon>Carduinae</taxon>
        <taxon>Cynara</taxon>
    </lineage>
</organism>
<proteinExistence type="inferred from homology"/>
<reference evidence="19 20" key="1">
    <citation type="journal article" date="2016" name="Sci. Rep.">
        <title>The genome sequence of the outbreeding globe artichoke constructed de novo incorporating a phase-aware low-pass sequencing strategy of F1 progeny.</title>
        <authorList>
            <person name="Scaglione D."/>
            <person name="Reyes-Chin-Wo S."/>
            <person name="Acquadro A."/>
            <person name="Froenicke L."/>
            <person name="Portis E."/>
            <person name="Beitel C."/>
            <person name="Tirone M."/>
            <person name="Mauro R."/>
            <person name="Lo Monaco A."/>
            <person name="Mauromicale G."/>
            <person name="Faccioli P."/>
            <person name="Cattivelli L."/>
            <person name="Rieseberg L."/>
            <person name="Michelmore R."/>
            <person name="Lanteri S."/>
        </authorList>
    </citation>
    <scope>NUCLEOTIDE SEQUENCE [LARGE SCALE GENOMIC DNA]</scope>
    <source>
        <strain evidence="19">2C</strain>
    </source>
</reference>
<dbReference type="Pfam" id="PF13639">
    <property type="entry name" value="zf-RING_2"/>
    <property type="match status" value="1"/>
</dbReference>
<dbReference type="GO" id="GO:0016020">
    <property type="term" value="C:membrane"/>
    <property type="evidence" value="ECO:0007669"/>
    <property type="project" value="UniProtKB-SubCell"/>
</dbReference>
<evidence type="ECO:0000256" key="3">
    <source>
        <dbReference type="ARBA" id="ARBA00004906"/>
    </source>
</evidence>
<evidence type="ECO:0000256" key="5">
    <source>
        <dbReference type="ARBA" id="ARBA00022679"/>
    </source>
</evidence>
<evidence type="ECO:0000256" key="15">
    <source>
        <dbReference type="SAM" id="MobiDB-lite"/>
    </source>
</evidence>
<evidence type="ECO:0000256" key="7">
    <source>
        <dbReference type="ARBA" id="ARBA00022723"/>
    </source>
</evidence>
<evidence type="ECO:0000256" key="9">
    <source>
        <dbReference type="ARBA" id="ARBA00022786"/>
    </source>
</evidence>
<keyword evidence="8 14" id="KW-0863">Zinc-finger</keyword>
<feature type="compositionally biased region" description="Polar residues" evidence="15">
    <location>
        <begin position="326"/>
        <end position="336"/>
    </location>
</feature>
<comment type="catalytic activity">
    <reaction evidence="1">
        <text>S-ubiquitinyl-[E2 ubiquitin-conjugating enzyme]-L-cysteine + [acceptor protein]-L-lysine = [E2 ubiquitin-conjugating enzyme]-L-cysteine + N(6)-ubiquitinyl-[acceptor protein]-L-lysine.</text>
        <dbReference type="EC" id="2.3.2.27"/>
    </reaction>
</comment>
<feature type="region of interest" description="Disordered" evidence="15">
    <location>
        <begin position="316"/>
        <end position="336"/>
    </location>
</feature>
<keyword evidence="10" id="KW-0862">Zinc</keyword>
<keyword evidence="5" id="KW-0808">Transferase</keyword>
<name>A0A118K559_CYNCS</name>
<dbReference type="PANTHER" id="PTHR14155:SF632">
    <property type="entry name" value="RING-H2 FINGER PROTEIN ATL17-RELATED"/>
    <property type="match status" value="1"/>
</dbReference>
<keyword evidence="6 16" id="KW-0812">Transmembrane</keyword>
<keyword evidence="9" id="KW-0833">Ubl conjugation pathway</keyword>
<feature type="chain" id="PRO_5007159968" description="RING-type E3 ubiquitin transferase" evidence="17">
    <location>
        <begin position="27"/>
        <end position="336"/>
    </location>
</feature>
<evidence type="ECO:0000256" key="6">
    <source>
        <dbReference type="ARBA" id="ARBA00022692"/>
    </source>
</evidence>
<evidence type="ECO:0000256" key="12">
    <source>
        <dbReference type="ARBA" id="ARBA00023136"/>
    </source>
</evidence>
<dbReference type="InterPro" id="IPR013083">
    <property type="entry name" value="Znf_RING/FYVE/PHD"/>
</dbReference>
<accession>A0A118K559</accession>
<keyword evidence="7" id="KW-0479">Metal-binding</keyword>
<dbReference type="CDD" id="cd16461">
    <property type="entry name" value="RING-H2_EL5-like"/>
    <property type="match status" value="1"/>
</dbReference>
<comment type="pathway">
    <text evidence="3">Protein modification; protein ubiquitination.</text>
</comment>
<evidence type="ECO:0000256" key="13">
    <source>
        <dbReference type="ARBA" id="ARBA00024209"/>
    </source>
</evidence>
<dbReference type="AlphaFoldDB" id="A0A118K559"/>
<evidence type="ECO:0000256" key="14">
    <source>
        <dbReference type="PROSITE-ProRule" id="PRU00175"/>
    </source>
</evidence>
<evidence type="ECO:0000313" key="19">
    <source>
        <dbReference type="EMBL" id="KVI08596.1"/>
    </source>
</evidence>
<evidence type="ECO:0000256" key="2">
    <source>
        <dbReference type="ARBA" id="ARBA00004167"/>
    </source>
</evidence>
<feature type="region of interest" description="Disordered" evidence="15">
    <location>
        <begin position="182"/>
        <end position="206"/>
    </location>
</feature>
<feature type="domain" description="RING-type" evidence="18">
    <location>
        <begin position="130"/>
        <end position="172"/>
    </location>
</feature>
<dbReference type="SMART" id="SM00184">
    <property type="entry name" value="RING"/>
    <property type="match status" value="1"/>
</dbReference>
<evidence type="ECO:0000313" key="20">
    <source>
        <dbReference type="Proteomes" id="UP000243975"/>
    </source>
</evidence>
<dbReference type="PANTHER" id="PTHR14155">
    <property type="entry name" value="RING FINGER DOMAIN-CONTAINING"/>
    <property type="match status" value="1"/>
</dbReference>
<evidence type="ECO:0000256" key="1">
    <source>
        <dbReference type="ARBA" id="ARBA00000900"/>
    </source>
</evidence>
<keyword evidence="20" id="KW-1185">Reference proteome</keyword>
<evidence type="ECO:0000256" key="4">
    <source>
        <dbReference type="ARBA" id="ARBA00012483"/>
    </source>
</evidence>
<evidence type="ECO:0000256" key="16">
    <source>
        <dbReference type="SAM" id="Phobius"/>
    </source>
</evidence>
<dbReference type="OMA" id="CRTEKDD"/>
<dbReference type="InterPro" id="IPR001841">
    <property type="entry name" value="Znf_RING"/>
</dbReference>
<keyword evidence="17" id="KW-0732">Signal</keyword>
<dbReference type="SUPFAM" id="SSF57850">
    <property type="entry name" value="RING/U-box"/>
    <property type="match status" value="1"/>
</dbReference>
<comment type="subcellular location">
    <subcellularLocation>
        <location evidence="2">Membrane</location>
        <topology evidence="2">Single-pass membrane protein</topology>
    </subcellularLocation>
</comment>
<dbReference type="PROSITE" id="PS50089">
    <property type="entry name" value="ZF_RING_2"/>
    <property type="match status" value="1"/>
</dbReference>
<keyword evidence="12 16" id="KW-0472">Membrane</keyword>
<keyword evidence="11 16" id="KW-1133">Transmembrane helix</keyword>
<feature type="compositionally biased region" description="Polar residues" evidence="15">
    <location>
        <begin position="192"/>
        <end position="206"/>
    </location>
</feature>
<dbReference type="EMBL" id="LEKV01001104">
    <property type="protein sequence ID" value="KVI08596.1"/>
    <property type="molecule type" value="Genomic_DNA"/>
</dbReference>
<protein>
    <recommendedName>
        <fullName evidence="4">RING-type E3 ubiquitin transferase</fullName>
        <ecNumber evidence="4">2.3.2.27</ecNumber>
    </recommendedName>
</protein>
<dbReference type="Gene3D" id="3.30.40.10">
    <property type="entry name" value="Zinc/RING finger domain, C3HC4 (zinc finger)"/>
    <property type="match status" value="1"/>
</dbReference>
<dbReference type="GO" id="GO:0061630">
    <property type="term" value="F:ubiquitin protein ligase activity"/>
    <property type="evidence" value="ECO:0007669"/>
    <property type="project" value="UniProtKB-EC"/>
</dbReference>
<dbReference type="Proteomes" id="UP000243975">
    <property type="component" value="Unassembled WGS sequence"/>
</dbReference>
<dbReference type="OrthoDB" id="8062037at2759"/>
<evidence type="ECO:0000256" key="8">
    <source>
        <dbReference type="ARBA" id="ARBA00022771"/>
    </source>
</evidence>
<comment type="similarity">
    <text evidence="13">Belongs to the RING-type zinc finger family. ATL subfamily.</text>
</comment>